<dbReference type="Proteomes" id="UP000308652">
    <property type="component" value="Unassembled WGS sequence"/>
</dbReference>
<keyword evidence="2" id="KW-1185">Reference proteome</keyword>
<name>A0A5C3LT90_9AGAR</name>
<evidence type="ECO:0000313" key="1">
    <source>
        <dbReference type="EMBL" id="TFK35306.1"/>
    </source>
</evidence>
<evidence type="ECO:0000313" key="2">
    <source>
        <dbReference type="Proteomes" id="UP000308652"/>
    </source>
</evidence>
<accession>A0A5C3LT90</accession>
<dbReference type="AlphaFoldDB" id="A0A5C3LT90"/>
<proteinExistence type="predicted"/>
<dbReference type="EMBL" id="ML213622">
    <property type="protein sequence ID" value="TFK35306.1"/>
    <property type="molecule type" value="Genomic_DNA"/>
</dbReference>
<organism evidence="1 2">
    <name type="scientific">Crucibulum laeve</name>
    <dbReference type="NCBI Taxonomy" id="68775"/>
    <lineage>
        <taxon>Eukaryota</taxon>
        <taxon>Fungi</taxon>
        <taxon>Dikarya</taxon>
        <taxon>Basidiomycota</taxon>
        <taxon>Agaricomycotina</taxon>
        <taxon>Agaricomycetes</taxon>
        <taxon>Agaricomycetidae</taxon>
        <taxon>Agaricales</taxon>
        <taxon>Agaricineae</taxon>
        <taxon>Nidulariaceae</taxon>
        <taxon>Crucibulum</taxon>
    </lineage>
</organism>
<protein>
    <submittedName>
        <fullName evidence="1">Uncharacterized protein</fullName>
    </submittedName>
</protein>
<reference evidence="1 2" key="1">
    <citation type="journal article" date="2019" name="Nat. Ecol. Evol.">
        <title>Megaphylogeny resolves global patterns of mushroom evolution.</title>
        <authorList>
            <person name="Varga T."/>
            <person name="Krizsan K."/>
            <person name="Foldi C."/>
            <person name="Dima B."/>
            <person name="Sanchez-Garcia M."/>
            <person name="Sanchez-Ramirez S."/>
            <person name="Szollosi G.J."/>
            <person name="Szarkandi J.G."/>
            <person name="Papp V."/>
            <person name="Albert L."/>
            <person name="Andreopoulos W."/>
            <person name="Angelini C."/>
            <person name="Antonin V."/>
            <person name="Barry K.W."/>
            <person name="Bougher N.L."/>
            <person name="Buchanan P."/>
            <person name="Buyck B."/>
            <person name="Bense V."/>
            <person name="Catcheside P."/>
            <person name="Chovatia M."/>
            <person name="Cooper J."/>
            <person name="Damon W."/>
            <person name="Desjardin D."/>
            <person name="Finy P."/>
            <person name="Geml J."/>
            <person name="Haridas S."/>
            <person name="Hughes K."/>
            <person name="Justo A."/>
            <person name="Karasinski D."/>
            <person name="Kautmanova I."/>
            <person name="Kiss B."/>
            <person name="Kocsube S."/>
            <person name="Kotiranta H."/>
            <person name="LaButti K.M."/>
            <person name="Lechner B.E."/>
            <person name="Liimatainen K."/>
            <person name="Lipzen A."/>
            <person name="Lukacs Z."/>
            <person name="Mihaltcheva S."/>
            <person name="Morgado L.N."/>
            <person name="Niskanen T."/>
            <person name="Noordeloos M.E."/>
            <person name="Ohm R.A."/>
            <person name="Ortiz-Santana B."/>
            <person name="Ovrebo C."/>
            <person name="Racz N."/>
            <person name="Riley R."/>
            <person name="Savchenko A."/>
            <person name="Shiryaev A."/>
            <person name="Soop K."/>
            <person name="Spirin V."/>
            <person name="Szebenyi C."/>
            <person name="Tomsovsky M."/>
            <person name="Tulloss R.E."/>
            <person name="Uehling J."/>
            <person name="Grigoriev I.V."/>
            <person name="Vagvolgyi C."/>
            <person name="Papp T."/>
            <person name="Martin F.M."/>
            <person name="Miettinen O."/>
            <person name="Hibbett D.S."/>
            <person name="Nagy L.G."/>
        </authorList>
    </citation>
    <scope>NUCLEOTIDE SEQUENCE [LARGE SCALE GENOMIC DNA]</scope>
    <source>
        <strain evidence="1 2">CBS 166.37</strain>
    </source>
</reference>
<sequence length="236" mass="26954">MLTRNLNNVNDIEFFRSESDKTSIFKSLMTDLGHGKRIFKADKLSALLVSKQLKENRVPTKYFSCQTQSADNWDAEYLSAPPNTDSSDPKDNVIPFNGEVIEISVTATVYGTSVAVQEPYLYGRMPYTFVLGFEEVCRWGSRIAGKELEKKHQGYSYALRLVMKKKTDLIPIRLKPTPDATNLERYFFLLTRIADPSDPTCIHGELEDRVHAWLVKQGVIVEKKDYLVIDSNDPFM</sequence>
<gene>
    <name evidence="1" type="ORF">BDQ12DRAFT_759970</name>
</gene>